<dbReference type="PROSITE" id="PS50885">
    <property type="entry name" value="HAMP"/>
    <property type="match status" value="1"/>
</dbReference>
<organism evidence="2 3">
    <name type="scientific">candidate division NPL-UPA2 bacterium Unc8</name>
    <dbReference type="NCBI Taxonomy" id="1980939"/>
    <lineage>
        <taxon>Bacteria</taxon>
    </lineage>
</organism>
<dbReference type="InterPro" id="IPR003660">
    <property type="entry name" value="HAMP_dom"/>
</dbReference>
<dbReference type="Pfam" id="PF00672">
    <property type="entry name" value="HAMP"/>
    <property type="match status" value="1"/>
</dbReference>
<dbReference type="AlphaFoldDB" id="A0A399FWB2"/>
<name>A0A399FWB2_UNCN2</name>
<gene>
    <name evidence="2" type="ORF">B9J77_01940</name>
</gene>
<sequence length="205" mass="23050">MSNKVRRKKYISDRSFQLRYATMTIILMIAVSIILIGTIYVSTWSMLIDSFEGTEASPMLDKLLTGLNVILFPRILLIVFAGTLTIGAVVILVTHRLTGPIYRLKKTLRSIGEGTLPAPIGFRKRDELHDLAVATNEMLTRLKTTQVSNSQLVEEAVSSLEKIAEKLRQDKSPSAEVLKQVDELTKRIGEFKFLLPISDILLIRH</sequence>
<feature type="domain" description="HAMP" evidence="1">
    <location>
        <begin position="95"/>
        <end position="147"/>
    </location>
</feature>
<dbReference type="GO" id="GO:0016020">
    <property type="term" value="C:membrane"/>
    <property type="evidence" value="ECO:0007669"/>
    <property type="project" value="InterPro"/>
</dbReference>
<evidence type="ECO:0000259" key="1">
    <source>
        <dbReference type="PROSITE" id="PS50885"/>
    </source>
</evidence>
<comment type="caution">
    <text evidence="2">The sequence shown here is derived from an EMBL/GenBank/DDBJ whole genome shotgun (WGS) entry which is preliminary data.</text>
</comment>
<evidence type="ECO:0000313" key="2">
    <source>
        <dbReference type="EMBL" id="RII00514.1"/>
    </source>
</evidence>
<evidence type="ECO:0000313" key="3">
    <source>
        <dbReference type="Proteomes" id="UP000266287"/>
    </source>
</evidence>
<protein>
    <submittedName>
        <fullName evidence="2">HAMP domain-containing protein</fullName>
    </submittedName>
</protein>
<dbReference type="EMBL" id="NDHY01000003">
    <property type="protein sequence ID" value="RII00514.1"/>
    <property type="molecule type" value="Genomic_DNA"/>
</dbReference>
<dbReference type="SUPFAM" id="SSF158472">
    <property type="entry name" value="HAMP domain-like"/>
    <property type="match status" value="1"/>
</dbReference>
<reference evidence="2 3" key="1">
    <citation type="submission" date="2018-08" db="EMBL/GenBank/DDBJ databases">
        <title>Draft genome of candidate division NPL-UPA2 bacterium Unc8 that adapted to ultra-basic serpentinizing groundwater.</title>
        <authorList>
            <person name="Ishii S."/>
            <person name="Suzuki S."/>
            <person name="Nealson K.H."/>
        </authorList>
    </citation>
    <scope>NUCLEOTIDE SEQUENCE [LARGE SCALE GENOMIC DNA]</scope>
    <source>
        <strain evidence="2">Unc8</strain>
    </source>
</reference>
<dbReference type="Gene3D" id="6.10.340.10">
    <property type="match status" value="1"/>
</dbReference>
<dbReference type="CDD" id="cd06225">
    <property type="entry name" value="HAMP"/>
    <property type="match status" value="1"/>
</dbReference>
<dbReference type="GO" id="GO:0007165">
    <property type="term" value="P:signal transduction"/>
    <property type="evidence" value="ECO:0007669"/>
    <property type="project" value="InterPro"/>
</dbReference>
<dbReference type="SMART" id="SM00304">
    <property type="entry name" value="HAMP"/>
    <property type="match status" value="1"/>
</dbReference>
<accession>A0A399FWB2</accession>
<proteinExistence type="predicted"/>
<dbReference type="Proteomes" id="UP000266287">
    <property type="component" value="Unassembled WGS sequence"/>
</dbReference>